<gene>
    <name evidence="1" type="ORF">M8818_001830</name>
</gene>
<reference evidence="1" key="1">
    <citation type="submission" date="2024-02" db="EMBL/GenBank/DDBJ databases">
        <title>Metagenome Assembled Genome of Zalaria obscura JY119.</title>
        <authorList>
            <person name="Vighnesh L."/>
            <person name="Jagadeeshwari U."/>
            <person name="Venkata Ramana C."/>
            <person name="Sasikala C."/>
        </authorList>
    </citation>
    <scope>NUCLEOTIDE SEQUENCE</scope>
    <source>
        <strain evidence="1">JY119</strain>
    </source>
</reference>
<evidence type="ECO:0000313" key="1">
    <source>
        <dbReference type="EMBL" id="KAK8216867.1"/>
    </source>
</evidence>
<protein>
    <submittedName>
        <fullName evidence="1">Uncharacterized protein</fullName>
    </submittedName>
</protein>
<dbReference type="Proteomes" id="UP001320706">
    <property type="component" value="Unassembled WGS sequence"/>
</dbReference>
<comment type="caution">
    <text evidence="1">The sequence shown here is derived from an EMBL/GenBank/DDBJ whole genome shotgun (WGS) entry which is preliminary data.</text>
</comment>
<evidence type="ECO:0000313" key="2">
    <source>
        <dbReference type="Proteomes" id="UP001320706"/>
    </source>
</evidence>
<name>A0ACC3SMN1_9PEZI</name>
<keyword evidence="2" id="KW-1185">Reference proteome</keyword>
<proteinExistence type="predicted"/>
<accession>A0ACC3SMN1</accession>
<sequence>MAEITSGQEMWRMRGKCDTSSYLPRAHVAAIFGNTRLPYVPTLTFTRDVHLAPNLMIVSSSSMLFLSPHLPRPKRYVPYPIVPRSSHALSVIEPCSSCWRSFTYAQRQPDRRAQ</sequence>
<organism evidence="1 2">
    <name type="scientific">Zalaria obscura</name>
    <dbReference type="NCBI Taxonomy" id="2024903"/>
    <lineage>
        <taxon>Eukaryota</taxon>
        <taxon>Fungi</taxon>
        <taxon>Dikarya</taxon>
        <taxon>Ascomycota</taxon>
        <taxon>Pezizomycotina</taxon>
        <taxon>Dothideomycetes</taxon>
        <taxon>Dothideomycetidae</taxon>
        <taxon>Dothideales</taxon>
        <taxon>Zalariaceae</taxon>
        <taxon>Zalaria</taxon>
    </lineage>
</organism>
<dbReference type="EMBL" id="JAMKPW020000007">
    <property type="protein sequence ID" value="KAK8216867.1"/>
    <property type="molecule type" value="Genomic_DNA"/>
</dbReference>